<dbReference type="Proteomes" id="UP000683000">
    <property type="component" value="Unassembled WGS sequence"/>
</dbReference>
<evidence type="ECO:0000313" key="2">
    <source>
        <dbReference type="EMBL" id="KAG6373682.1"/>
    </source>
</evidence>
<comment type="caution">
    <text evidence="2">The sequence shown here is derived from an EMBL/GenBank/DDBJ whole genome shotgun (WGS) entry which is preliminary data.</text>
</comment>
<evidence type="ECO:0000256" key="1">
    <source>
        <dbReference type="SAM" id="MobiDB-lite"/>
    </source>
</evidence>
<dbReference type="EMBL" id="JAGFBS010000021">
    <property type="protein sequence ID" value="KAG6373682.1"/>
    <property type="molecule type" value="Genomic_DNA"/>
</dbReference>
<feature type="compositionally biased region" description="Low complexity" evidence="1">
    <location>
        <begin position="181"/>
        <end position="190"/>
    </location>
</feature>
<sequence>MLIRLLAKERLQALVSPWSTVIHDIQHQVLGEEGFEGYLDWGHARGRDFQCLATIGYLIENHPKTTVPGTKALEKWLQKAEPVSTQLRADLHETFGSSGSLNRPTRVAPIEFVMIGVLIYLKRQSLSLTQISSAIEKMRKDVRASHQDIRSNTRVTKHLMEFMAKKIKVSELKSDGDGDKPAALATAKAAKSAKRKRPVYSDDSDTEPTPKVKSTKRPAGSTAAEATKSSKQVSGGDQKISSEKKVATVPKPQVTKPWQPSMSSRTTNNSLSNLSPVPPKKTLLPPLAVQTSRSRAPPPPPSTTNGHNAPSRSTTSASAATLP</sequence>
<accession>A0A8I2YL56</accession>
<name>A0A8I2YL56_9AGAM</name>
<evidence type="ECO:0000313" key="3">
    <source>
        <dbReference type="Proteomes" id="UP000683000"/>
    </source>
</evidence>
<feature type="region of interest" description="Disordered" evidence="1">
    <location>
        <begin position="171"/>
        <end position="323"/>
    </location>
</feature>
<organism evidence="2 3">
    <name type="scientific">Boletus reticuloceps</name>
    <dbReference type="NCBI Taxonomy" id="495285"/>
    <lineage>
        <taxon>Eukaryota</taxon>
        <taxon>Fungi</taxon>
        <taxon>Dikarya</taxon>
        <taxon>Basidiomycota</taxon>
        <taxon>Agaricomycotina</taxon>
        <taxon>Agaricomycetes</taxon>
        <taxon>Agaricomycetidae</taxon>
        <taxon>Boletales</taxon>
        <taxon>Boletineae</taxon>
        <taxon>Boletaceae</taxon>
        <taxon>Boletoideae</taxon>
        <taxon>Boletus</taxon>
    </lineage>
</organism>
<dbReference type="AlphaFoldDB" id="A0A8I2YL56"/>
<gene>
    <name evidence="2" type="ORF">JVT61DRAFT_6354</name>
</gene>
<reference evidence="2" key="1">
    <citation type="submission" date="2021-03" db="EMBL/GenBank/DDBJ databases">
        <title>Evolutionary innovations through gain and loss of genes in the ectomycorrhizal Boletales.</title>
        <authorList>
            <person name="Wu G."/>
            <person name="Miyauchi S."/>
            <person name="Morin E."/>
            <person name="Yang Z.-L."/>
            <person name="Xu J."/>
            <person name="Martin F.M."/>
        </authorList>
    </citation>
    <scope>NUCLEOTIDE SEQUENCE</scope>
    <source>
        <strain evidence="2">BR01</strain>
    </source>
</reference>
<feature type="compositionally biased region" description="Low complexity" evidence="1">
    <location>
        <begin position="313"/>
        <end position="323"/>
    </location>
</feature>
<feature type="compositionally biased region" description="Basic and acidic residues" evidence="1">
    <location>
        <begin position="171"/>
        <end position="180"/>
    </location>
</feature>
<dbReference type="OrthoDB" id="5419821at2759"/>
<proteinExistence type="predicted"/>
<protein>
    <submittedName>
        <fullName evidence="2">Uncharacterized protein</fullName>
    </submittedName>
</protein>
<feature type="compositionally biased region" description="Low complexity" evidence="1">
    <location>
        <begin position="261"/>
        <end position="295"/>
    </location>
</feature>
<keyword evidence="3" id="KW-1185">Reference proteome</keyword>